<dbReference type="eggNOG" id="COG3842">
    <property type="taxonomic scope" value="Bacteria"/>
</dbReference>
<protein>
    <submittedName>
        <fullName evidence="6">Polyamine transporter PotG</fullName>
    </submittedName>
</protein>
<dbReference type="RefSeq" id="WP_006204344.1">
    <property type="nucleotide sequence ID" value="NZ_AGSN01000155.1"/>
</dbReference>
<comment type="similarity">
    <text evidence="1">Belongs to the ABC transporter superfamily.</text>
</comment>
<dbReference type="PROSITE" id="PS50893">
    <property type="entry name" value="ABC_TRANSPORTER_2"/>
    <property type="match status" value="1"/>
</dbReference>
<gene>
    <name evidence="6" type="ORF">MEA186_23236</name>
</gene>
<evidence type="ECO:0000256" key="3">
    <source>
        <dbReference type="ARBA" id="ARBA00022741"/>
    </source>
</evidence>
<dbReference type="Gene3D" id="3.40.50.300">
    <property type="entry name" value="P-loop containing nucleotide triphosphate hydrolases"/>
    <property type="match status" value="1"/>
</dbReference>
<keyword evidence="7" id="KW-1185">Reference proteome</keyword>
<dbReference type="PANTHER" id="PTHR42781:SF4">
    <property type="entry name" value="SPERMIDINE_PUTRESCINE IMPORT ATP-BINDING PROTEIN POTA"/>
    <property type="match status" value="1"/>
</dbReference>
<dbReference type="SUPFAM" id="SSF52540">
    <property type="entry name" value="P-loop containing nucleoside triphosphate hydrolases"/>
    <property type="match status" value="1"/>
</dbReference>
<dbReference type="PROSITE" id="PS00211">
    <property type="entry name" value="ABC_TRANSPORTER_1"/>
    <property type="match status" value="1"/>
</dbReference>
<dbReference type="InterPro" id="IPR027417">
    <property type="entry name" value="P-loop_NTPase"/>
</dbReference>
<dbReference type="Pfam" id="PF08402">
    <property type="entry name" value="TOBE_2"/>
    <property type="match status" value="1"/>
</dbReference>
<dbReference type="InterPro" id="IPR003593">
    <property type="entry name" value="AAA+_ATPase"/>
</dbReference>
<dbReference type="InterPro" id="IPR013611">
    <property type="entry name" value="Transp-assoc_OB_typ2"/>
</dbReference>
<dbReference type="AlphaFoldDB" id="G6YFA0"/>
<dbReference type="GO" id="GO:0022857">
    <property type="term" value="F:transmembrane transporter activity"/>
    <property type="evidence" value="ECO:0007669"/>
    <property type="project" value="InterPro"/>
</dbReference>
<organism evidence="6 7">
    <name type="scientific">Mesorhizobium amorphae CCNWGS0123</name>
    <dbReference type="NCBI Taxonomy" id="1082933"/>
    <lineage>
        <taxon>Bacteria</taxon>
        <taxon>Pseudomonadati</taxon>
        <taxon>Pseudomonadota</taxon>
        <taxon>Alphaproteobacteria</taxon>
        <taxon>Hyphomicrobiales</taxon>
        <taxon>Phyllobacteriaceae</taxon>
        <taxon>Mesorhizobium</taxon>
    </lineage>
</organism>
<evidence type="ECO:0000256" key="2">
    <source>
        <dbReference type="ARBA" id="ARBA00022448"/>
    </source>
</evidence>
<dbReference type="EMBL" id="AGSN01000155">
    <property type="protein sequence ID" value="EHH09581.1"/>
    <property type="molecule type" value="Genomic_DNA"/>
</dbReference>
<keyword evidence="2" id="KW-0813">Transport</keyword>
<accession>G6YFA0</accession>
<dbReference type="GO" id="GO:0005524">
    <property type="term" value="F:ATP binding"/>
    <property type="evidence" value="ECO:0007669"/>
    <property type="project" value="UniProtKB-KW"/>
</dbReference>
<dbReference type="SMART" id="SM00382">
    <property type="entry name" value="AAA"/>
    <property type="match status" value="1"/>
</dbReference>
<dbReference type="SUPFAM" id="SSF50331">
    <property type="entry name" value="MOP-like"/>
    <property type="match status" value="1"/>
</dbReference>
<evidence type="ECO:0000256" key="1">
    <source>
        <dbReference type="ARBA" id="ARBA00005417"/>
    </source>
</evidence>
<dbReference type="FunFam" id="3.40.50.300:FF:000133">
    <property type="entry name" value="Spermidine/putrescine import ATP-binding protein PotA"/>
    <property type="match status" value="1"/>
</dbReference>
<evidence type="ECO:0000259" key="5">
    <source>
        <dbReference type="PROSITE" id="PS50893"/>
    </source>
</evidence>
<reference evidence="6 7" key="1">
    <citation type="journal article" date="2012" name="J. Bacteriol.">
        <title>Draft Genome Sequence of Plant Growth-Promoting Rhizobium Mesorhizobium amorphae, Isolated from Zinc-Lead Mine Tailings.</title>
        <authorList>
            <person name="Hao X."/>
            <person name="Lin Y."/>
            <person name="Johnstone L."/>
            <person name="Baltrus D.A."/>
            <person name="Miller S.J."/>
            <person name="Wei G."/>
            <person name="Rensing C."/>
        </authorList>
    </citation>
    <scope>NUCLEOTIDE SEQUENCE [LARGE SCALE GENOMIC DNA]</scope>
    <source>
        <strain evidence="6 7">CCNWGS0123</strain>
    </source>
</reference>
<sequence>MNQTTNPRLEVRSVSHSFGAFQAVRDVSLTLHQGEFLSFLGPSGCGKSTMLRIIAGFLVPTEGKVLLHGRDVTATPPNRRPVNLVFQRPTLFPHLNVFENVAFGLRIAKLSEPEIKRRVMSMLEIVDLGALARRRSHELSGGQMQRVAVARALVNEPQLLLLDEPFSALDIKIRLQMECELRRIHRDYGATIVFVTHDQREAMAMSDRIALFRQGGIEQIAPPDEIYRAPISEYAARFVGDANILRVDLLPQAPGLARVASHEVNVGNLHDCTSTSAVMILRPTAIHFEAITSDGPGLPGLVTDVAYRGTGFSCEVKVDGLSEPLRAEVSALGGFRIAVGDRVKATWSGAEVRMIAT</sequence>
<dbReference type="Proteomes" id="UP000002949">
    <property type="component" value="Unassembled WGS sequence"/>
</dbReference>
<dbReference type="InterPro" id="IPR050093">
    <property type="entry name" value="ABC_SmlMolc_Importer"/>
</dbReference>
<evidence type="ECO:0000313" key="7">
    <source>
        <dbReference type="Proteomes" id="UP000002949"/>
    </source>
</evidence>
<evidence type="ECO:0000256" key="4">
    <source>
        <dbReference type="ARBA" id="ARBA00022840"/>
    </source>
</evidence>
<keyword evidence="4" id="KW-0067">ATP-binding</keyword>
<evidence type="ECO:0000313" key="6">
    <source>
        <dbReference type="EMBL" id="EHH09581.1"/>
    </source>
</evidence>
<dbReference type="OrthoDB" id="9802264at2"/>
<dbReference type="InterPro" id="IPR017871">
    <property type="entry name" value="ABC_transporter-like_CS"/>
</dbReference>
<name>G6YFA0_9HYPH</name>
<dbReference type="PATRIC" id="fig|1082933.3.peg.4525"/>
<feature type="domain" description="ABC transporter" evidence="5">
    <location>
        <begin position="9"/>
        <end position="239"/>
    </location>
</feature>
<keyword evidence="3" id="KW-0547">Nucleotide-binding</keyword>
<dbReference type="GO" id="GO:0016887">
    <property type="term" value="F:ATP hydrolysis activity"/>
    <property type="evidence" value="ECO:0007669"/>
    <property type="project" value="InterPro"/>
</dbReference>
<dbReference type="InterPro" id="IPR003439">
    <property type="entry name" value="ABC_transporter-like_ATP-bd"/>
</dbReference>
<dbReference type="GO" id="GO:0015847">
    <property type="term" value="P:putrescine transport"/>
    <property type="evidence" value="ECO:0007669"/>
    <property type="project" value="UniProtKB-ARBA"/>
</dbReference>
<proteinExistence type="inferred from homology"/>
<dbReference type="Pfam" id="PF00005">
    <property type="entry name" value="ABC_tran"/>
    <property type="match status" value="1"/>
</dbReference>
<dbReference type="InterPro" id="IPR008995">
    <property type="entry name" value="Mo/tungstate-bd_C_term_dom"/>
</dbReference>
<dbReference type="GO" id="GO:0043190">
    <property type="term" value="C:ATP-binding cassette (ABC) transporter complex"/>
    <property type="evidence" value="ECO:0007669"/>
    <property type="project" value="InterPro"/>
</dbReference>
<dbReference type="PANTHER" id="PTHR42781">
    <property type="entry name" value="SPERMIDINE/PUTRESCINE IMPORT ATP-BINDING PROTEIN POTA"/>
    <property type="match status" value="1"/>
</dbReference>